<reference evidence="5" key="1">
    <citation type="journal article" date="2019" name="Int. J. Syst. Evol. Microbiol.">
        <title>The Global Catalogue of Microorganisms (GCM) 10K type strain sequencing project: providing services to taxonomists for standard genome sequencing and annotation.</title>
        <authorList>
            <consortium name="The Broad Institute Genomics Platform"/>
            <consortium name="The Broad Institute Genome Sequencing Center for Infectious Disease"/>
            <person name="Wu L."/>
            <person name="Ma J."/>
        </authorList>
    </citation>
    <scope>NUCLEOTIDE SEQUENCE [LARGE SCALE GENOMIC DNA]</scope>
    <source>
        <strain evidence="5">KCTC 52487</strain>
    </source>
</reference>
<keyword evidence="3" id="KW-0408">Iron</keyword>
<dbReference type="InterPro" id="IPR002401">
    <property type="entry name" value="Cyt_P450_E_grp-I"/>
</dbReference>
<dbReference type="InterPro" id="IPR050121">
    <property type="entry name" value="Cytochrome_P450_monoxygenase"/>
</dbReference>
<dbReference type="PRINTS" id="PR00385">
    <property type="entry name" value="P450"/>
</dbReference>
<dbReference type="PRINTS" id="PR00463">
    <property type="entry name" value="EP450I"/>
</dbReference>
<organism evidence="4 5">
    <name type="scientific">Hyphobacterium vulgare</name>
    <dbReference type="NCBI Taxonomy" id="1736751"/>
    <lineage>
        <taxon>Bacteria</taxon>
        <taxon>Pseudomonadati</taxon>
        <taxon>Pseudomonadota</taxon>
        <taxon>Alphaproteobacteria</taxon>
        <taxon>Maricaulales</taxon>
        <taxon>Maricaulaceae</taxon>
        <taxon>Hyphobacterium</taxon>
    </lineage>
</organism>
<evidence type="ECO:0000313" key="5">
    <source>
        <dbReference type="Proteomes" id="UP001595379"/>
    </source>
</evidence>
<keyword evidence="3" id="KW-0560">Oxidoreductase</keyword>
<comment type="similarity">
    <text evidence="2 3">Belongs to the cytochrome P450 family.</text>
</comment>
<evidence type="ECO:0000256" key="1">
    <source>
        <dbReference type="ARBA" id="ARBA00001971"/>
    </source>
</evidence>
<evidence type="ECO:0000313" key="4">
    <source>
        <dbReference type="EMBL" id="MFC2927017.1"/>
    </source>
</evidence>
<dbReference type="EMBL" id="JBHRSV010000028">
    <property type="protein sequence ID" value="MFC2927017.1"/>
    <property type="molecule type" value="Genomic_DNA"/>
</dbReference>
<proteinExistence type="inferred from homology"/>
<dbReference type="Gene3D" id="1.10.630.10">
    <property type="entry name" value="Cytochrome P450"/>
    <property type="match status" value="1"/>
</dbReference>
<dbReference type="PANTHER" id="PTHR24305:SF166">
    <property type="entry name" value="CYTOCHROME P450 12A4, MITOCHONDRIAL-RELATED"/>
    <property type="match status" value="1"/>
</dbReference>
<dbReference type="PANTHER" id="PTHR24305">
    <property type="entry name" value="CYTOCHROME P450"/>
    <property type="match status" value="1"/>
</dbReference>
<dbReference type="RefSeq" id="WP_380214733.1">
    <property type="nucleotide sequence ID" value="NZ_JBHRSV010000028.1"/>
</dbReference>
<sequence length="446" mass="49113">MQAKVDFIPPMPPRQSGPMGLIPVARVMRRNPVESLAHVNFELTRISGPFLGVTIHTLSGPEEIRAVMLDDVEAWRKSPVTQRILRSALGDAILTAHGDSWKRQRKAMTPAFLKSRILALSGAMDRAGQGLVETFSNATGPLDVSGPLNVATLSVIEAALFPDPGPDFDRAAVRAAIDVVIGSIGEVRFSDLFPLPEWVARPMGPKAFAAMTTLRRAVEVQIARRRELGLEEDMTSLLMADTSMTDRDVRDNLLSLVVAGHETTAITLAWALYLLSKYPSVQARLAEEARAAIASEADPAARLTCLPYTRQVVEETLRLYPPAPMLSRRAIRPSRIAERETGKGDLAIAAFYALHRHHRYWDNPDGFDPDRFAPDRRPADPWVFRPFGGGPRACIGNAFALNEAILVLARVVSELEVRDAGDVPEPVMTITLRPRDGLRLEFAKRD</sequence>
<dbReference type="Proteomes" id="UP001595379">
    <property type="component" value="Unassembled WGS sequence"/>
</dbReference>
<comment type="cofactor">
    <cofactor evidence="1">
        <name>heme</name>
        <dbReference type="ChEBI" id="CHEBI:30413"/>
    </cofactor>
</comment>
<keyword evidence="5" id="KW-1185">Reference proteome</keyword>
<dbReference type="InterPro" id="IPR001128">
    <property type="entry name" value="Cyt_P450"/>
</dbReference>
<keyword evidence="3" id="KW-0479">Metal-binding</keyword>
<protein>
    <submittedName>
        <fullName evidence="4">Cytochrome P450</fullName>
    </submittedName>
</protein>
<evidence type="ECO:0000256" key="3">
    <source>
        <dbReference type="RuleBase" id="RU000461"/>
    </source>
</evidence>
<name>A0ABV7A033_9PROT</name>
<evidence type="ECO:0000256" key="2">
    <source>
        <dbReference type="ARBA" id="ARBA00010617"/>
    </source>
</evidence>
<keyword evidence="3" id="KW-0503">Monooxygenase</keyword>
<dbReference type="SUPFAM" id="SSF48264">
    <property type="entry name" value="Cytochrome P450"/>
    <property type="match status" value="1"/>
</dbReference>
<comment type="caution">
    <text evidence="4">The sequence shown here is derived from an EMBL/GenBank/DDBJ whole genome shotgun (WGS) entry which is preliminary data.</text>
</comment>
<dbReference type="InterPro" id="IPR017972">
    <property type="entry name" value="Cyt_P450_CS"/>
</dbReference>
<gene>
    <name evidence="4" type="ORF">ACFOOR_12945</name>
</gene>
<accession>A0ABV7A033</accession>
<dbReference type="InterPro" id="IPR036396">
    <property type="entry name" value="Cyt_P450_sf"/>
</dbReference>
<keyword evidence="3" id="KW-0349">Heme</keyword>
<dbReference type="PROSITE" id="PS00086">
    <property type="entry name" value="CYTOCHROME_P450"/>
    <property type="match status" value="1"/>
</dbReference>
<dbReference type="Pfam" id="PF00067">
    <property type="entry name" value="p450"/>
    <property type="match status" value="1"/>
</dbReference>